<keyword evidence="3" id="KW-1185">Reference proteome</keyword>
<dbReference type="InterPro" id="IPR029063">
    <property type="entry name" value="SAM-dependent_MTases_sf"/>
</dbReference>
<protein>
    <submittedName>
        <fullName evidence="2">Methyltransferase domain-containing protein</fullName>
    </submittedName>
</protein>
<proteinExistence type="predicted"/>
<dbReference type="GO" id="GO:0008168">
    <property type="term" value="F:methyltransferase activity"/>
    <property type="evidence" value="ECO:0007669"/>
    <property type="project" value="UniProtKB-KW"/>
</dbReference>
<evidence type="ECO:0000313" key="3">
    <source>
        <dbReference type="Proteomes" id="UP001501116"/>
    </source>
</evidence>
<dbReference type="RefSeq" id="WP_344425126.1">
    <property type="nucleotide sequence ID" value="NZ_BAAANN010000024.1"/>
</dbReference>
<dbReference type="PANTHER" id="PTHR43861">
    <property type="entry name" value="TRANS-ACONITATE 2-METHYLTRANSFERASE-RELATED"/>
    <property type="match status" value="1"/>
</dbReference>
<evidence type="ECO:0000313" key="2">
    <source>
        <dbReference type="EMBL" id="GAA1973691.1"/>
    </source>
</evidence>
<keyword evidence="2" id="KW-0489">Methyltransferase</keyword>
<dbReference type="SUPFAM" id="SSF53335">
    <property type="entry name" value="S-adenosyl-L-methionine-dependent methyltransferases"/>
    <property type="match status" value="1"/>
</dbReference>
<accession>A0ABN2RRK5</accession>
<evidence type="ECO:0000256" key="1">
    <source>
        <dbReference type="ARBA" id="ARBA00022679"/>
    </source>
</evidence>
<keyword evidence="1" id="KW-0808">Transferase</keyword>
<name>A0ABN2RRK5_9PSEU</name>
<reference evidence="2 3" key="1">
    <citation type="journal article" date="2019" name="Int. J. Syst. Evol. Microbiol.">
        <title>The Global Catalogue of Microorganisms (GCM) 10K type strain sequencing project: providing services to taxonomists for standard genome sequencing and annotation.</title>
        <authorList>
            <consortium name="The Broad Institute Genomics Platform"/>
            <consortium name="The Broad Institute Genome Sequencing Center for Infectious Disease"/>
            <person name="Wu L."/>
            <person name="Ma J."/>
        </authorList>
    </citation>
    <scope>NUCLEOTIDE SEQUENCE [LARGE SCALE GENOMIC DNA]</scope>
    <source>
        <strain evidence="2 3">JCM 14545</strain>
    </source>
</reference>
<dbReference type="Pfam" id="PF13489">
    <property type="entry name" value="Methyltransf_23"/>
    <property type="match status" value="1"/>
</dbReference>
<comment type="caution">
    <text evidence="2">The sequence shown here is derived from an EMBL/GenBank/DDBJ whole genome shotgun (WGS) entry which is preliminary data.</text>
</comment>
<dbReference type="PANTHER" id="PTHR43861:SF3">
    <property type="entry name" value="PUTATIVE (AFU_ORTHOLOGUE AFUA_2G14390)-RELATED"/>
    <property type="match status" value="1"/>
</dbReference>
<dbReference type="Proteomes" id="UP001501116">
    <property type="component" value="Unassembled WGS sequence"/>
</dbReference>
<gene>
    <name evidence="2" type="ORF">GCM10009754_55810</name>
</gene>
<dbReference type="GO" id="GO:0032259">
    <property type="term" value="P:methylation"/>
    <property type="evidence" value="ECO:0007669"/>
    <property type="project" value="UniProtKB-KW"/>
</dbReference>
<organism evidence="2 3">
    <name type="scientific">Amycolatopsis minnesotensis</name>
    <dbReference type="NCBI Taxonomy" id="337894"/>
    <lineage>
        <taxon>Bacteria</taxon>
        <taxon>Bacillati</taxon>
        <taxon>Actinomycetota</taxon>
        <taxon>Actinomycetes</taxon>
        <taxon>Pseudonocardiales</taxon>
        <taxon>Pseudonocardiaceae</taxon>
        <taxon>Amycolatopsis</taxon>
    </lineage>
</organism>
<dbReference type="CDD" id="cd02440">
    <property type="entry name" value="AdoMet_MTases"/>
    <property type="match status" value="1"/>
</dbReference>
<dbReference type="EMBL" id="BAAANN010000024">
    <property type="protein sequence ID" value="GAA1973691.1"/>
    <property type="molecule type" value="Genomic_DNA"/>
</dbReference>
<dbReference type="Gene3D" id="3.40.50.150">
    <property type="entry name" value="Vaccinia Virus protein VP39"/>
    <property type="match status" value="1"/>
</dbReference>
<sequence>MTSYVFAGEGELRHDQEDCLAAAYDPVTTARLAATGVTRGWRCLEIGAGGGSVARWLAERVAPGAGGVVATDLAPQHGPGARGLTAIRHDVVTDPLPRNAFDLVHARLVLRHLPAREAVLEKVLATLKPGGWLQVDEFDTTYQPCLVAPDTEAERLFREFLSAKDAVMAAAGVDVAWGSRVGAAMRHAGFTEVDVWPQVETWGPGSPGARLLVHHTYRLREELLAAGMTGDGLRRVRALLADPGFLVCSSVFYSVQGRRAG</sequence>